<feature type="compositionally biased region" description="Basic and acidic residues" evidence="1">
    <location>
        <begin position="46"/>
        <end position="56"/>
    </location>
</feature>
<dbReference type="AlphaFoldDB" id="R7VEQ3"/>
<proteinExistence type="predicted"/>
<gene>
    <name evidence="2" type="ORF">CAPTEDRAFT_144893</name>
</gene>
<protein>
    <submittedName>
        <fullName evidence="2 3">Uncharacterized protein</fullName>
    </submittedName>
</protein>
<reference evidence="3" key="3">
    <citation type="submission" date="2015-06" db="UniProtKB">
        <authorList>
            <consortium name="EnsemblMetazoa"/>
        </authorList>
    </citation>
    <scope>IDENTIFICATION</scope>
</reference>
<evidence type="ECO:0000313" key="4">
    <source>
        <dbReference type="Proteomes" id="UP000014760"/>
    </source>
</evidence>
<evidence type="ECO:0000313" key="2">
    <source>
        <dbReference type="EMBL" id="ELU17109.1"/>
    </source>
</evidence>
<evidence type="ECO:0000313" key="3">
    <source>
        <dbReference type="EnsemblMetazoa" id="CapteP144893"/>
    </source>
</evidence>
<dbReference type="Proteomes" id="UP000014760">
    <property type="component" value="Unassembled WGS sequence"/>
</dbReference>
<feature type="region of interest" description="Disordered" evidence="1">
    <location>
        <begin position="19"/>
        <end position="56"/>
    </location>
</feature>
<accession>R7VEQ3</accession>
<dbReference type="OrthoDB" id="6158292at2759"/>
<feature type="compositionally biased region" description="Polar residues" evidence="1">
    <location>
        <begin position="28"/>
        <end position="37"/>
    </location>
</feature>
<keyword evidence="4" id="KW-1185">Reference proteome</keyword>
<organism evidence="2">
    <name type="scientific">Capitella teleta</name>
    <name type="common">Polychaete worm</name>
    <dbReference type="NCBI Taxonomy" id="283909"/>
    <lineage>
        <taxon>Eukaryota</taxon>
        <taxon>Metazoa</taxon>
        <taxon>Spiralia</taxon>
        <taxon>Lophotrochozoa</taxon>
        <taxon>Annelida</taxon>
        <taxon>Polychaeta</taxon>
        <taxon>Sedentaria</taxon>
        <taxon>Scolecida</taxon>
        <taxon>Capitellidae</taxon>
        <taxon>Capitella</taxon>
    </lineage>
</organism>
<reference evidence="2 4" key="2">
    <citation type="journal article" date="2013" name="Nature">
        <title>Insights into bilaterian evolution from three spiralian genomes.</title>
        <authorList>
            <person name="Simakov O."/>
            <person name="Marletaz F."/>
            <person name="Cho S.J."/>
            <person name="Edsinger-Gonzales E."/>
            <person name="Havlak P."/>
            <person name="Hellsten U."/>
            <person name="Kuo D.H."/>
            <person name="Larsson T."/>
            <person name="Lv J."/>
            <person name="Arendt D."/>
            <person name="Savage R."/>
            <person name="Osoegawa K."/>
            <person name="de Jong P."/>
            <person name="Grimwood J."/>
            <person name="Chapman J.A."/>
            <person name="Shapiro H."/>
            <person name="Aerts A."/>
            <person name="Otillar R.P."/>
            <person name="Terry A.Y."/>
            <person name="Boore J.L."/>
            <person name="Grigoriev I.V."/>
            <person name="Lindberg D.R."/>
            <person name="Seaver E.C."/>
            <person name="Weisblat D.A."/>
            <person name="Putnam N.H."/>
            <person name="Rokhsar D.S."/>
        </authorList>
    </citation>
    <scope>NUCLEOTIDE SEQUENCE</scope>
    <source>
        <strain evidence="2 4">I ESC-2004</strain>
    </source>
</reference>
<dbReference type="EMBL" id="KB292699">
    <property type="protein sequence ID" value="ELU17109.1"/>
    <property type="molecule type" value="Genomic_DNA"/>
</dbReference>
<evidence type="ECO:0000256" key="1">
    <source>
        <dbReference type="SAM" id="MobiDB-lite"/>
    </source>
</evidence>
<dbReference type="HOGENOM" id="CLU_178182_1_0_1"/>
<reference evidence="4" key="1">
    <citation type="submission" date="2012-12" db="EMBL/GenBank/DDBJ databases">
        <authorList>
            <person name="Hellsten U."/>
            <person name="Grimwood J."/>
            <person name="Chapman J.A."/>
            <person name="Shapiro H."/>
            <person name="Aerts A."/>
            <person name="Otillar R.P."/>
            <person name="Terry A.Y."/>
            <person name="Boore J.L."/>
            <person name="Simakov O."/>
            <person name="Marletaz F."/>
            <person name="Cho S.-J."/>
            <person name="Edsinger-Gonzales E."/>
            <person name="Havlak P."/>
            <person name="Kuo D.-H."/>
            <person name="Larsson T."/>
            <person name="Lv J."/>
            <person name="Arendt D."/>
            <person name="Savage R."/>
            <person name="Osoegawa K."/>
            <person name="de Jong P."/>
            <person name="Lindberg D.R."/>
            <person name="Seaver E.C."/>
            <person name="Weisblat D.A."/>
            <person name="Putnam N.H."/>
            <person name="Grigoriev I.V."/>
            <person name="Rokhsar D.S."/>
        </authorList>
    </citation>
    <scope>NUCLEOTIDE SEQUENCE</scope>
    <source>
        <strain evidence="4">I ESC-2004</strain>
    </source>
</reference>
<dbReference type="EnsemblMetazoa" id="CapteT144893">
    <property type="protein sequence ID" value="CapteP144893"/>
    <property type="gene ID" value="CapteG144893"/>
</dbReference>
<feature type="non-terminal residue" evidence="2">
    <location>
        <position position="1"/>
    </location>
</feature>
<dbReference type="EMBL" id="AMQN01004134">
    <property type="status" value="NOT_ANNOTATED_CDS"/>
    <property type="molecule type" value="Genomic_DNA"/>
</dbReference>
<name>R7VEQ3_CAPTE</name>
<sequence>YHAKLMQKAHAAIKEKRRGLLTRGPRLQQDNSPSHNSHFAVANDSKYNREILSDPL</sequence>